<dbReference type="InterPro" id="IPR001608">
    <property type="entry name" value="Ala_racemase_N"/>
</dbReference>
<dbReference type="AlphaFoldDB" id="A0A381S6M0"/>
<name>A0A381S6M0_9ZZZZ</name>
<evidence type="ECO:0000256" key="1">
    <source>
        <dbReference type="ARBA" id="ARBA00022898"/>
    </source>
</evidence>
<feature type="non-terminal residue" evidence="3">
    <location>
        <position position="1"/>
    </location>
</feature>
<protein>
    <recommendedName>
        <fullName evidence="2">Alanine racemase N-terminal domain-containing protein</fullName>
    </recommendedName>
</protein>
<dbReference type="PROSITE" id="PS01211">
    <property type="entry name" value="UPF0001"/>
    <property type="match status" value="1"/>
</dbReference>
<evidence type="ECO:0000313" key="3">
    <source>
        <dbReference type="EMBL" id="SUZ99735.1"/>
    </source>
</evidence>
<feature type="domain" description="Alanine racemase N-terminal" evidence="2">
    <location>
        <begin position="3"/>
        <end position="209"/>
    </location>
</feature>
<accession>A0A381S6M0</accession>
<proteinExistence type="predicted"/>
<reference evidence="3" key="1">
    <citation type="submission" date="2018-05" db="EMBL/GenBank/DDBJ databases">
        <authorList>
            <person name="Lanie J.A."/>
            <person name="Ng W.-L."/>
            <person name="Kazmierczak K.M."/>
            <person name="Andrzejewski T.M."/>
            <person name="Davidsen T.M."/>
            <person name="Wayne K.J."/>
            <person name="Tettelin H."/>
            <person name="Glass J.I."/>
            <person name="Rusch D."/>
            <person name="Podicherti R."/>
            <person name="Tsui H.-C.T."/>
            <person name="Winkler M.E."/>
        </authorList>
    </citation>
    <scope>NUCLEOTIDE SEQUENCE</scope>
</reference>
<dbReference type="PIRSF" id="PIRSF004848">
    <property type="entry name" value="YBL036c_PLPDEIII"/>
    <property type="match status" value="1"/>
</dbReference>
<gene>
    <name evidence="3" type="ORF">METZ01_LOCUS52589</name>
</gene>
<dbReference type="PANTHER" id="PTHR10146:SF14">
    <property type="entry name" value="PYRIDOXAL PHOSPHATE HOMEOSTASIS PROTEIN"/>
    <property type="match status" value="1"/>
</dbReference>
<dbReference type="SUPFAM" id="SSF51419">
    <property type="entry name" value="PLP-binding barrel"/>
    <property type="match status" value="1"/>
</dbReference>
<sequence length="211" mass="22284">VDRIEALSAELAERSGGRTRLLPVTKALPVAAVEAVRRAGLREVGENYAQELLAKHGDPVGGGVGDMSWHMIGRLQRNKVRRLAGIVALWQTVDRIELLDEIARREPSASVLVQVDAVMLSGRGGCPPGEVEGLVAHGLDLGLDVRGLMTVGAPDDAGATQRGFTTVAGMAERMGLPELSMGMTDDLEIAIDCGSTLVRVGRALFGERPSA</sequence>
<evidence type="ECO:0000259" key="2">
    <source>
        <dbReference type="Pfam" id="PF01168"/>
    </source>
</evidence>
<dbReference type="NCBIfam" id="TIGR00044">
    <property type="entry name" value="YggS family pyridoxal phosphate-dependent enzyme"/>
    <property type="match status" value="1"/>
</dbReference>
<dbReference type="Pfam" id="PF01168">
    <property type="entry name" value="Ala_racemase_N"/>
    <property type="match status" value="1"/>
</dbReference>
<dbReference type="EMBL" id="UINC01002732">
    <property type="protein sequence ID" value="SUZ99735.1"/>
    <property type="molecule type" value="Genomic_DNA"/>
</dbReference>
<organism evidence="3">
    <name type="scientific">marine metagenome</name>
    <dbReference type="NCBI Taxonomy" id="408172"/>
    <lineage>
        <taxon>unclassified sequences</taxon>
        <taxon>metagenomes</taxon>
        <taxon>ecological metagenomes</taxon>
    </lineage>
</organism>
<keyword evidence="1" id="KW-0663">Pyridoxal phosphate</keyword>
<dbReference type="PANTHER" id="PTHR10146">
    <property type="entry name" value="PROLINE SYNTHETASE CO-TRANSCRIBED BACTERIAL HOMOLOG PROTEIN"/>
    <property type="match status" value="1"/>
</dbReference>
<dbReference type="InterPro" id="IPR011078">
    <property type="entry name" value="PyrdxlP_homeostasis"/>
</dbReference>
<dbReference type="Gene3D" id="3.20.20.10">
    <property type="entry name" value="Alanine racemase"/>
    <property type="match status" value="1"/>
</dbReference>
<dbReference type="InterPro" id="IPR029066">
    <property type="entry name" value="PLP-binding_barrel"/>
</dbReference>
<dbReference type="GO" id="GO:0030170">
    <property type="term" value="F:pyridoxal phosphate binding"/>
    <property type="evidence" value="ECO:0007669"/>
    <property type="project" value="InterPro"/>
</dbReference>